<comment type="caution">
    <text evidence="3">The sequence shown here is derived from an EMBL/GenBank/DDBJ whole genome shotgun (WGS) entry which is preliminary data.</text>
</comment>
<keyword evidence="2" id="KW-0812">Transmembrane</keyword>
<dbReference type="SUPFAM" id="SSF103481">
    <property type="entry name" value="Multidrug resistance efflux transporter EmrE"/>
    <property type="match status" value="1"/>
</dbReference>
<feature type="transmembrane region" description="Helical" evidence="2">
    <location>
        <begin position="32"/>
        <end position="55"/>
    </location>
</feature>
<dbReference type="InterPro" id="IPR006750">
    <property type="entry name" value="YdcZ"/>
</dbReference>
<dbReference type="OrthoDB" id="2382207at2"/>
<dbReference type="GO" id="GO:0005886">
    <property type="term" value="C:plasma membrane"/>
    <property type="evidence" value="ECO:0007669"/>
    <property type="project" value="TreeGrafter"/>
</dbReference>
<proteinExistence type="predicted"/>
<dbReference type="PATRIC" id="fig|1196324.3.peg.2891"/>
<name>I8UDF1_9BACL</name>
<organism evidence="3 4">
    <name type="scientific">Fictibacillus macauensis ZFHKF-1</name>
    <dbReference type="NCBI Taxonomy" id="1196324"/>
    <lineage>
        <taxon>Bacteria</taxon>
        <taxon>Bacillati</taxon>
        <taxon>Bacillota</taxon>
        <taxon>Bacilli</taxon>
        <taxon>Bacillales</taxon>
        <taxon>Fictibacillaceae</taxon>
        <taxon>Fictibacillus</taxon>
    </lineage>
</organism>
<dbReference type="AlphaFoldDB" id="I8UDF1"/>
<keyword evidence="4" id="KW-1185">Reference proteome</keyword>
<evidence type="ECO:0000313" key="3">
    <source>
        <dbReference type="EMBL" id="EIT84838.1"/>
    </source>
</evidence>
<comment type="subcellular location">
    <subcellularLocation>
        <location evidence="1">Endomembrane system</location>
        <topology evidence="1">Multi-pass membrane protein</topology>
    </subcellularLocation>
</comment>
<feature type="transmembrane region" description="Helical" evidence="2">
    <location>
        <begin position="124"/>
        <end position="142"/>
    </location>
</feature>
<keyword evidence="2" id="KW-0472">Membrane</keyword>
<accession>I8UDF1</accession>
<dbReference type="Proteomes" id="UP000004080">
    <property type="component" value="Unassembled WGS sequence"/>
</dbReference>
<feature type="transmembrane region" description="Helical" evidence="2">
    <location>
        <begin position="92"/>
        <end position="112"/>
    </location>
</feature>
<reference evidence="3 4" key="1">
    <citation type="journal article" date="2012" name="J. Bacteriol.">
        <title>Genome of Bacillus macauensis ZFHKF-1, a Long-Chain-Forming Bacterium.</title>
        <authorList>
            <person name="Cai L."/>
            <person name="Zhang T."/>
        </authorList>
    </citation>
    <scope>NUCLEOTIDE SEQUENCE [LARGE SCALE GENOMIC DNA]</scope>
    <source>
        <strain evidence="3 4">ZFHKF-1</strain>
    </source>
</reference>
<dbReference type="STRING" id="1196324.A374_14140"/>
<dbReference type="RefSeq" id="WP_007202906.1">
    <property type="nucleotide sequence ID" value="NZ_AKKV01000030.1"/>
</dbReference>
<dbReference type="EMBL" id="AKKV01000030">
    <property type="protein sequence ID" value="EIT84838.1"/>
    <property type="molecule type" value="Genomic_DNA"/>
</dbReference>
<protein>
    <recommendedName>
        <fullName evidence="5">DMT family transporter</fullName>
    </recommendedName>
</protein>
<dbReference type="PANTHER" id="PTHR34821">
    <property type="entry name" value="INNER MEMBRANE PROTEIN YDCZ"/>
    <property type="match status" value="1"/>
</dbReference>
<dbReference type="PANTHER" id="PTHR34821:SF3">
    <property type="entry name" value="MEMBRANE PROTEIN"/>
    <property type="match status" value="1"/>
</dbReference>
<evidence type="ECO:0000313" key="4">
    <source>
        <dbReference type="Proteomes" id="UP000004080"/>
    </source>
</evidence>
<gene>
    <name evidence="3" type="ORF">A374_14140</name>
</gene>
<dbReference type="eggNOG" id="COG3238">
    <property type="taxonomic scope" value="Bacteria"/>
</dbReference>
<dbReference type="InterPro" id="IPR037185">
    <property type="entry name" value="EmrE-like"/>
</dbReference>
<evidence type="ECO:0000256" key="2">
    <source>
        <dbReference type="SAM" id="Phobius"/>
    </source>
</evidence>
<evidence type="ECO:0008006" key="5">
    <source>
        <dbReference type="Google" id="ProtNLM"/>
    </source>
</evidence>
<dbReference type="Pfam" id="PF04657">
    <property type="entry name" value="DMT_YdcZ"/>
    <property type="match status" value="1"/>
</dbReference>
<feature type="transmembrane region" description="Helical" evidence="2">
    <location>
        <begin position="67"/>
        <end position="86"/>
    </location>
</feature>
<keyword evidence="2" id="KW-1133">Transmembrane helix</keyword>
<sequence>MIVGILFALVGGALVGLQNIFNSKVNEKAHSWATTMLVLALGFLASLILGIIFEGASLFHVTHMKTWYYFSGLIGVGVVTCVTQGVKRLSPTIAISIVLTAQLISALILDSLGSFGLAKVPFTWSKLIGVLVVIVGIVLFKVSDAHEEVSKSVKQSA</sequence>
<evidence type="ECO:0000256" key="1">
    <source>
        <dbReference type="ARBA" id="ARBA00004127"/>
    </source>
</evidence>